<evidence type="ECO:0000313" key="1">
    <source>
        <dbReference type="EMBL" id="CUU22661.1"/>
    </source>
</evidence>
<dbReference type="EMBL" id="LN907827">
    <property type="protein sequence ID" value="CUU22661.1"/>
    <property type="molecule type" value="Genomic_DNA"/>
</dbReference>
<accession>A0A0U5L0Q0</accession>
<dbReference type="KEGG" id="ege:EM595_0424"/>
<protein>
    <submittedName>
        <fullName evidence="1">Uncharacterized protein</fullName>
    </submittedName>
</protein>
<gene>
    <name evidence="1" type="ORF">EM595_0424</name>
</gene>
<keyword evidence="2" id="KW-1185">Reference proteome</keyword>
<proteinExistence type="predicted"/>
<dbReference type="Proteomes" id="UP000059419">
    <property type="component" value="Chromosome 1"/>
</dbReference>
<evidence type="ECO:0000313" key="2">
    <source>
        <dbReference type="Proteomes" id="UP000059419"/>
    </source>
</evidence>
<name>A0A0U5L0Q0_9GAMM</name>
<dbReference type="AlphaFoldDB" id="A0A0U5L0Q0"/>
<reference evidence="2" key="1">
    <citation type="submission" date="2015-11" db="EMBL/GenBank/DDBJ databases">
        <authorList>
            <person name="Blom J."/>
        </authorList>
    </citation>
    <scope>NUCLEOTIDE SEQUENCE [LARGE SCALE GENOMIC DNA]</scope>
</reference>
<organism evidence="1 2">
    <name type="scientific">Duffyella gerundensis</name>
    <dbReference type="NCBI Taxonomy" id="1619313"/>
    <lineage>
        <taxon>Bacteria</taxon>
        <taxon>Pseudomonadati</taxon>
        <taxon>Pseudomonadota</taxon>
        <taxon>Gammaproteobacteria</taxon>
        <taxon>Enterobacterales</taxon>
        <taxon>Erwiniaceae</taxon>
        <taxon>Duffyella</taxon>
    </lineage>
</organism>
<sequence length="42" mass="4585">MTGFMAFSCGKSSVLSMNKSVMAGDFYPQNVKFPGHKPLQSE</sequence>